<protein>
    <submittedName>
        <fullName evidence="1">Toxin HigB-2</fullName>
    </submittedName>
</protein>
<dbReference type="EMBL" id="AXUP01000270">
    <property type="protein sequence ID" value="ESW38202.1"/>
    <property type="molecule type" value="Genomic_DNA"/>
</dbReference>
<reference evidence="1 2" key="1">
    <citation type="submission" date="2013-10" db="EMBL/GenBank/DDBJ databases">
        <title>Whole Genome Shotgun Sequence of Pseudomonas taiwanensis SJ9.</title>
        <authorList>
            <person name="Hong S.-J."/>
            <person name="Shin J.-H."/>
        </authorList>
    </citation>
    <scope>NUCLEOTIDE SEQUENCE [LARGE SCALE GENOMIC DNA]</scope>
    <source>
        <strain evidence="1 2">SJ9</strain>
    </source>
</reference>
<organism evidence="1 2">
    <name type="scientific">Pseudomonas taiwanensis SJ9</name>
    <dbReference type="NCBI Taxonomy" id="1388762"/>
    <lineage>
        <taxon>Bacteria</taxon>
        <taxon>Pseudomonadati</taxon>
        <taxon>Pseudomonadota</taxon>
        <taxon>Gammaproteobacteria</taxon>
        <taxon>Pseudomonadales</taxon>
        <taxon>Pseudomonadaceae</taxon>
        <taxon>Pseudomonas</taxon>
    </lineage>
</organism>
<dbReference type="PATRIC" id="fig|1388762.3.peg.3748"/>
<proteinExistence type="predicted"/>
<accession>V7D793</accession>
<gene>
    <name evidence="1" type="ORF">O164_19240</name>
</gene>
<evidence type="ECO:0000313" key="2">
    <source>
        <dbReference type="Proteomes" id="UP000018511"/>
    </source>
</evidence>
<comment type="caution">
    <text evidence="1">The sequence shown here is derived from an EMBL/GenBank/DDBJ whole genome shotgun (WGS) entry which is preliminary data.</text>
</comment>
<dbReference type="Proteomes" id="UP000018511">
    <property type="component" value="Unassembled WGS sequence"/>
</dbReference>
<sequence length="165" mass="19014">MPTIQGLIRPLMASPELLCGGPFGDRQVMVKVAKHVQLAYGFSMEAIFFETSFFTATVSDYLSDDEYKELQQELLKNPECGDVMPRTGGFRKLRWGDRRRGKGKRGGLRVIYYWLSSDGQMWMFAIYDKDELENLTCDQERALKQAITVEVEARKTKRSVKQRSK</sequence>
<evidence type="ECO:0000313" key="1">
    <source>
        <dbReference type="EMBL" id="ESW38202.1"/>
    </source>
</evidence>
<dbReference type="AlphaFoldDB" id="V7D793"/>
<name>V7D793_9PSED</name>